<evidence type="ECO:0000313" key="5">
    <source>
        <dbReference type="EMBL" id="WPC72360.1"/>
    </source>
</evidence>
<feature type="domain" description="GGDEF" evidence="4">
    <location>
        <begin position="266"/>
        <end position="404"/>
    </location>
</feature>
<dbReference type="PROSITE" id="PS50887">
    <property type="entry name" value="GGDEF"/>
    <property type="match status" value="1"/>
</dbReference>
<feature type="transmembrane region" description="Helical" evidence="1">
    <location>
        <begin position="12"/>
        <end position="34"/>
    </location>
</feature>
<organism evidence="5 6">
    <name type="scientific">Vibrio porteresiae DSM 19223</name>
    <dbReference type="NCBI Taxonomy" id="1123496"/>
    <lineage>
        <taxon>Bacteria</taxon>
        <taxon>Pseudomonadati</taxon>
        <taxon>Pseudomonadota</taxon>
        <taxon>Gammaproteobacteria</taxon>
        <taxon>Vibrionales</taxon>
        <taxon>Vibrionaceae</taxon>
        <taxon>Vibrio</taxon>
    </lineage>
</organism>
<accession>A0ABZ0Q8W0</accession>
<dbReference type="GO" id="GO:0052621">
    <property type="term" value="F:diguanylate cyclase activity"/>
    <property type="evidence" value="ECO:0007669"/>
    <property type="project" value="UniProtKB-EC"/>
</dbReference>
<dbReference type="InterPro" id="IPR013655">
    <property type="entry name" value="PAS_fold_3"/>
</dbReference>
<dbReference type="EMBL" id="CP138203">
    <property type="protein sequence ID" value="WPC72360.1"/>
    <property type="molecule type" value="Genomic_DNA"/>
</dbReference>
<evidence type="ECO:0000313" key="6">
    <source>
        <dbReference type="Proteomes" id="UP001304071"/>
    </source>
</evidence>
<feature type="domain" description="PAS" evidence="2">
    <location>
        <begin position="107"/>
        <end position="179"/>
    </location>
</feature>
<dbReference type="InterPro" id="IPR052155">
    <property type="entry name" value="Biofilm_reg_signaling"/>
</dbReference>
<dbReference type="CDD" id="cd01949">
    <property type="entry name" value="GGDEF"/>
    <property type="match status" value="1"/>
</dbReference>
<evidence type="ECO:0000259" key="4">
    <source>
        <dbReference type="PROSITE" id="PS50887"/>
    </source>
</evidence>
<dbReference type="SMART" id="SM00086">
    <property type="entry name" value="PAC"/>
    <property type="match status" value="1"/>
</dbReference>
<keyword evidence="1" id="KW-0812">Transmembrane</keyword>
<dbReference type="EC" id="2.7.7.65" evidence="5"/>
<dbReference type="InterPro" id="IPR001610">
    <property type="entry name" value="PAC"/>
</dbReference>
<feature type="transmembrane region" description="Helical" evidence="1">
    <location>
        <begin position="70"/>
        <end position="91"/>
    </location>
</feature>
<dbReference type="NCBIfam" id="TIGR00254">
    <property type="entry name" value="GGDEF"/>
    <property type="match status" value="1"/>
</dbReference>
<dbReference type="PANTHER" id="PTHR44757">
    <property type="entry name" value="DIGUANYLATE CYCLASE DGCP"/>
    <property type="match status" value="1"/>
</dbReference>
<dbReference type="Gene3D" id="3.30.450.20">
    <property type="entry name" value="PAS domain"/>
    <property type="match status" value="1"/>
</dbReference>
<reference evidence="5 6" key="1">
    <citation type="submission" date="2023-11" db="EMBL/GenBank/DDBJ databases">
        <title>Plant-associative lifestyle of Vibrio porteresiae and its evolutionary dynamics.</title>
        <authorList>
            <person name="Rameshkumar N."/>
            <person name="Kirti K."/>
        </authorList>
    </citation>
    <scope>NUCLEOTIDE SEQUENCE [LARGE SCALE GENOMIC DNA]</scope>
    <source>
        <strain evidence="5 6">MSSRF30</strain>
    </source>
</reference>
<dbReference type="Gene3D" id="3.30.70.270">
    <property type="match status" value="1"/>
</dbReference>
<evidence type="ECO:0000259" key="3">
    <source>
        <dbReference type="PROSITE" id="PS50113"/>
    </source>
</evidence>
<dbReference type="SMART" id="SM00267">
    <property type="entry name" value="GGDEF"/>
    <property type="match status" value="1"/>
</dbReference>
<proteinExistence type="predicted"/>
<dbReference type="SUPFAM" id="SSF55073">
    <property type="entry name" value="Nucleotide cyclase"/>
    <property type="match status" value="1"/>
</dbReference>
<keyword evidence="1" id="KW-0472">Membrane</keyword>
<dbReference type="Pfam" id="PF00990">
    <property type="entry name" value="GGDEF"/>
    <property type="match status" value="1"/>
</dbReference>
<dbReference type="InterPro" id="IPR000160">
    <property type="entry name" value="GGDEF_dom"/>
</dbReference>
<dbReference type="Proteomes" id="UP001304071">
    <property type="component" value="Chromosome 1"/>
</dbReference>
<dbReference type="InterPro" id="IPR043128">
    <property type="entry name" value="Rev_trsase/Diguanyl_cyclase"/>
</dbReference>
<evidence type="ECO:0000259" key="2">
    <source>
        <dbReference type="PROSITE" id="PS50112"/>
    </source>
</evidence>
<dbReference type="RefSeq" id="WP_261895947.1">
    <property type="nucleotide sequence ID" value="NZ_AP024895.1"/>
</dbReference>
<dbReference type="SUPFAM" id="SSF55785">
    <property type="entry name" value="PYP-like sensor domain (PAS domain)"/>
    <property type="match status" value="1"/>
</dbReference>
<dbReference type="CDD" id="cd00130">
    <property type="entry name" value="PAS"/>
    <property type="match status" value="1"/>
</dbReference>
<gene>
    <name evidence="5" type="ORF">R8Z52_09430</name>
</gene>
<keyword evidence="5" id="KW-0808">Transferase</keyword>
<name>A0ABZ0Q8W0_9VIBR</name>
<evidence type="ECO:0000256" key="1">
    <source>
        <dbReference type="SAM" id="Phobius"/>
    </source>
</evidence>
<protein>
    <submittedName>
        <fullName evidence="5">Sensor domain-containing diguanylate cyclase</fullName>
        <ecNumber evidence="5">2.7.7.65</ecNumber>
    </submittedName>
</protein>
<dbReference type="Pfam" id="PF08447">
    <property type="entry name" value="PAS_3"/>
    <property type="match status" value="1"/>
</dbReference>
<dbReference type="NCBIfam" id="TIGR00229">
    <property type="entry name" value="sensory_box"/>
    <property type="match status" value="1"/>
</dbReference>
<feature type="domain" description="PAC" evidence="3">
    <location>
        <begin position="182"/>
        <end position="234"/>
    </location>
</feature>
<keyword evidence="1" id="KW-1133">Transmembrane helix</keyword>
<sequence length="418" mass="47828">MTLHARNQHTRLYRIARLFVVSYGVLTLLTLLLYKLVDLPGLKAVLVQDNAFYNALAQEDFEHWSDDISLIYLVANLLMGTCLVFVAWYVVSLAMRREAAQLDLVMEREKFRIVADFTYDWEFWMAPSGEFIYMSPACERITGYSIEEFTQDSHLLERLIHPDDYDEVVRHLDKEHREQGVHKIDFRIRTADGVEKWIAHTCQPVFSDAGHFIGRRASNRDITDRKQMELALEQSATHDSLTGLPNRKLLYERLDQLFMLVQRAKTQMAILFIDLDHFKEINDELGHTAGNYVLLETAGRMNQLLRQGDTLARLGGDEFVVILTDRNTPQTSQEMAHGLLKEIHRDIDIPTQDNTIAVRRVSASIGISFYPDNGESIDRLINAADEAMYLAKASGRNQVRFAAEVADNTVQDGAFSEA</sequence>
<dbReference type="InterPro" id="IPR000014">
    <property type="entry name" value="PAS"/>
</dbReference>
<dbReference type="PANTHER" id="PTHR44757:SF2">
    <property type="entry name" value="BIOFILM ARCHITECTURE MAINTENANCE PROTEIN MBAA"/>
    <property type="match status" value="1"/>
</dbReference>
<keyword evidence="6" id="KW-1185">Reference proteome</keyword>
<dbReference type="InterPro" id="IPR000700">
    <property type="entry name" value="PAS-assoc_C"/>
</dbReference>
<dbReference type="InterPro" id="IPR035965">
    <property type="entry name" value="PAS-like_dom_sf"/>
</dbReference>
<dbReference type="PROSITE" id="PS50112">
    <property type="entry name" value="PAS"/>
    <property type="match status" value="1"/>
</dbReference>
<keyword evidence="5" id="KW-0548">Nucleotidyltransferase</keyword>
<dbReference type="InterPro" id="IPR029787">
    <property type="entry name" value="Nucleotide_cyclase"/>
</dbReference>
<dbReference type="PROSITE" id="PS50113">
    <property type="entry name" value="PAC"/>
    <property type="match status" value="1"/>
</dbReference>